<dbReference type="PANTHER" id="PTHR30466">
    <property type="entry name" value="FLAVIN REDUCTASE"/>
    <property type="match status" value="1"/>
</dbReference>
<gene>
    <name evidence="3" type="ORF">C4520_16775</name>
</gene>
<reference evidence="3 4" key="1">
    <citation type="journal article" date="2017" name="ISME J.">
        <title>Energy and carbon metabolisms in a deep terrestrial subsurface fluid microbial community.</title>
        <authorList>
            <person name="Momper L."/>
            <person name="Jungbluth S.P."/>
            <person name="Lee M.D."/>
            <person name="Amend J.P."/>
        </authorList>
    </citation>
    <scope>NUCLEOTIDE SEQUENCE [LARGE SCALE GENOMIC DNA]</scope>
    <source>
        <strain evidence="3">SURF_5</strain>
    </source>
</reference>
<comment type="caution">
    <text evidence="3">The sequence shown here is derived from an EMBL/GenBank/DDBJ whole genome shotgun (WGS) entry which is preliminary data.</text>
</comment>
<dbReference type="SMART" id="SM00903">
    <property type="entry name" value="Flavin_Reduct"/>
    <property type="match status" value="1"/>
</dbReference>
<feature type="domain" description="Flavin reductase like" evidence="2">
    <location>
        <begin position="9"/>
        <end position="153"/>
    </location>
</feature>
<evidence type="ECO:0000313" key="4">
    <source>
        <dbReference type="Proteomes" id="UP000265882"/>
    </source>
</evidence>
<dbReference type="InterPro" id="IPR002563">
    <property type="entry name" value="Flavin_Rdtase-like_dom"/>
</dbReference>
<dbReference type="SUPFAM" id="SSF50475">
    <property type="entry name" value="FMN-binding split barrel"/>
    <property type="match status" value="1"/>
</dbReference>
<dbReference type="GO" id="GO:0042602">
    <property type="term" value="F:riboflavin reductase (NADPH) activity"/>
    <property type="evidence" value="ECO:0007669"/>
    <property type="project" value="TreeGrafter"/>
</dbReference>
<dbReference type="PANTHER" id="PTHR30466:SF1">
    <property type="entry name" value="FMN REDUCTASE (NADH) RUTF"/>
    <property type="match status" value="1"/>
</dbReference>
<keyword evidence="1" id="KW-0560">Oxidoreductase</keyword>
<evidence type="ECO:0000313" key="3">
    <source>
        <dbReference type="EMBL" id="RJP17417.1"/>
    </source>
</evidence>
<accession>A0A3A4N6I4</accession>
<dbReference type="InterPro" id="IPR050268">
    <property type="entry name" value="NADH-dep_flavin_reductase"/>
</dbReference>
<dbReference type="EMBL" id="QZKU01000115">
    <property type="protein sequence ID" value="RJP17417.1"/>
    <property type="molecule type" value="Genomic_DNA"/>
</dbReference>
<dbReference type="Gene3D" id="2.30.110.10">
    <property type="entry name" value="Electron Transport, Fmn-binding Protein, Chain A"/>
    <property type="match status" value="1"/>
</dbReference>
<proteinExistence type="predicted"/>
<protein>
    <submittedName>
        <fullName evidence="3">Flavin reductase</fullName>
    </submittedName>
</protein>
<sequence>MKEQIHEALGLFTYGIYILTSQKGDEKHGMIVSWVSQISHDPPLVMAAIRKNRRMHPIVEEAGSFVLHVLDKDAKQIVSRFKYPSPAERFAGVECATGATGAPIIKNVPAYAECRLRQTFDTGDHTLFIGEVVSAGVSGKGAPMTGWDYGKIYQGDS</sequence>
<dbReference type="Pfam" id="PF01613">
    <property type="entry name" value="Flavin_Reduct"/>
    <property type="match status" value="1"/>
</dbReference>
<evidence type="ECO:0000259" key="2">
    <source>
        <dbReference type="SMART" id="SM00903"/>
    </source>
</evidence>
<dbReference type="InterPro" id="IPR012349">
    <property type="entry name" value="Split_barrel_FMN-bd"/>
</dbReference>
<dbReference type="Proteomes" id="UP000265882">
    <property type="component" value="Unassembled WGS sequence"/>
</dbReference>
<dbReference type="AlphaFoldDB" id="A0A3A4N6I4"/>
<organism evidence="3 4">
    <name type="scientific">Abyssobacteria bacterium (strain SURF_5)</name>
    <dbReference type="NCBI Taxonomy" id="2093360"/>
    <lineage>
        <taxon>Bacteria</taxon>
        <taxon>Pseudomonadati</taxon>
        <taxon>Candidatus Hydrogenedentota</taxon>
        <taxon>Candidatus Abyssobacteria</taxon>
    </lineage>
</organism>
<evidence type="ECO:0000256" key="1">
    <source>
        <dbReference type="ARBA" id="ARBA00023002"/>
    </source>
</evidence>
<name>A0A3A4N6I4_ABYX5</name>
<dbReference type="GO" id="GO:0010181">
    <property type="term" value="F:FMN binding"/>
    <property type="evidence" value="ECO:0007669"/>
    <property type="project" value="InterPro"/>
</dbReference>